<dbReference type="OrthoDB" id="9766390at2"/>
<evidence type="ECO:0000313" key="4">
    <source>
        <dbReference type="Proteomes" id="UP000055590"/>
    </source>
</evidence>
<feature type="domain" description="AsmA" evidence="2">
    <location>
        <begin position="752"/>
        <end position="889"/>
    </location>
</feature>
<feature type="region of interest" description="Disordered" evidence="1">
    <location>
        <begin position="1051"/>
        <end position="1085"/>
    </location>
</feature>
<dbReference type="GO" id="GO:0090313">
    <property type="term" value="P:regulation of protein targeting to membrane"/>
    <property type="evidence" value="ECO:0007669"/>
    <property type="project" value="TreeGrafter"/>
</dbReference>
<evidence type="ECO:0000259" key="2">
    <source>
        <dbReference type="Pfam" id="PF05170"/>
    </source>
</evidence>
<dbReference type="InterPro" id="IPR008023">
    <property type="entry name" value="DUF748"/>
</dbReference>
<accession>A0A0K1PAS9</accession>
<name>A0A0K1PAS9_9BACT</name>
<proteinExistence type="predicted"/>
<reference evidence="3 4" key="1">
    <citation type="submission" date="2015-08" db="EMBL/GenBank/DDBJ databases">
        <authorList>
            <person name="Babu N.S."/>
            <person name="Beckwith C.J."/>
            <person name="Beseler K.G."/>
            <person name="Brison A."/>
            <person name="Carone J.V."/>
            <person name="Caskin T.P."/>
            <person name="Diamond M."/>
            <person name="Durham M.E."/>
            <person name="Foxe J.M."/>
            <person name="Go M."/>
            <person name="Henderson B.A."/>
            <person name="Jones I.B."/>
            <person name="McGettigan J.A."/>
            <person name="Micheletti S.J."/>
            <person name="Nasrallah M.E."/>
            <person name="Ortiz D."/>
            <person name="Piller C.R."/>
            <person name="Privatt S.R."/>
            <person name="Schneider S.L."/>
            <person name="Sharp S."/>
            <person name="Smith T.C."/>
            <person name="Stanton J.D."/>
            <person name="Ullery H.E."/>
            <person name="Wilson R.J."/>
            <person name="Serrano M.G."/>
            <person name="Buck G."/>
            <person name="Lee V."/>
            <person name="Wang Y."/>
            <person name="Carvalho R."/>
            <person name="Voegtly L."/>
            <person name="Shi R."/>
            <person name="Duckworth R."/>
            <person name="Johnson A."/>
            <person name="Loviza R."/>
            <person name="Walstead R."/>
            <person name="Shah Z."/>
            <person name="Kiflezghi M."/>
            <person name="Wade K."/>
            <person name="Ball S.L."/>
            <person name="Bradley K.W."/>
            <person name="Asai D.J."/>
            <person name="Bowman C.A."/>
            <person name="Russell D.A."/>
            <person name="Pope W.H."/>
            <person name="Jacobs-Sera D."/>
            <person name="Hendrix R.W."/>
            <person name="Hatfull G.F."/>
        </authorList>
    </citation>
    <scope>NUCLEOTIDE SEQUENCE [LARGE SCALE GENOMIC DNA]</scope>
    <source>
        <strain evidence="3 4">DSM 27710</strain>
    </source>
</reference>
<gene>
    <name evidence="3" type="ORF">AKJ08_0908</name>
</gene>
<organism evidence="3 4">
    <name type="scientific">Vulgatibacter incomptus</name>
    <dbReference type="NCBI Taxonomy" id="1391653"/>
    <lineage>
        <taxon>Bacteria</taxon>
        <taxon>Pseudomonadati</taxon>
        <taxon>Myxococcota</taxon>
        <taxon>Myxococcia</taxon>
        <taxon>Myxococcales</taxon>
        <taxon>Cystobacterineae</taxon>
        <taxon>Vulgatibacteraceae</taxon>
        <taxon>Vulgatibacter</taxon>
    </lineage>
</organism>
<dbReference type="Pfam" id="PF05359">
    <property type="entry name" value="DUF748"/>
    <property type="match status" value="1"/>
</dbReference>
<dbReference type="GO" id="GO:0005886">
    <property type="term" value="C:plasma membrane"/>
    <property type="evidence" value="ECO:0007669"/>
    <property type="project" value="TreeGrafter"/>
</dbReference>
<dbReference type="RefSeq" id="WP_050724963.1">
    <property type="nucleotide sequence ID" value="NZ_CP012332.1"/>
</dbReference>
<dbReference type="EMBL" id="CP012332">
    <property type="protein sequence ID" value="AKU90521.1"/>
    <property type="molecule type" value="Genomic_DNA"/>
</dbReference>
<dbReference type="InterPro" id="IPR007844">
    <property type="entry name" value="AsmA"/>
</dbReference>
<dbReference type="Proteomes" id="UP000055590">
    <property type="component" value="Chromosome"/>
</dbReference>
<dbReference type="Pfam" id="PF05170">
    <property type="entry name" value="AsmA"/>
    <property type="match status" value="1"/>
</dbReference>
<dbReference type="STRING" id="1391653.AKJ08_0908"/>
<dbReference type="PATRIC" id="fig|1391653.3.peg.930"/>
<evidence type="ECO:0000256" key="1">
    <source>
        <dbReference type="SAM" id="MobiDB-lite"/>
    </source>
</evidence>
<feature type="compositionally biased region" description="Basic and acidic residues" evidence="1">
    <location>
        <begin position="1051"/>
        <end position="1074"/>
    </location>
</feature>
<dbReference type="PANTHER" id="PTHR30441:SF4">
    <property type="entry name" value="PROTEIN ASMA"/>
    <property type="match status" value="1"/>
</dbReference>
<dbReference type="InterPro" id="IPR052894">
    <property type="entry name" value="AsmA-related"/>
</dbReference>
<dbReference type="AlphaFoldDB" id="A0A0K1PAS9"/>
<keyword evidence="4" id="KW-1185">Reference proteome</keyword>
<dbReference type="KEGG" id="vin:AKJ08_0908"/>
<dbReference type="PANTHER" id="PTHR30441">
    <property type="entry name" value="DUF748 DOMAIN-CONTAINING PROTEIN"/>
    <property type="match status" value="1"/>
</dbReference>
<evidence type="ECO:0000313" key="3">
    <source>
        <dbReference type="EMBL" id="AKU90521.1"/>
    </source>
</evidence>
<protein>
    <submittedName>
        <fullName evidence="3">AsmA family protein</fullName>
    </submittedName>
</protein>
<sequence length="1085" mass="114060">MKKFVRIAGIGVAAFAALFVGASAAVYFLVDLDALVSAQIEKARPALEEALGRKVEVGAAHVRFFPRLGGKIEGVTIAAADEGGEPLAKVGSAGFDLNLLKALLSAGQQIELSAIWLDGLRIHVERDANGVLSFQDILDRHPSEPKPAADEPAEGLSPEVQEWLRKVSIGEVRVAGGAITLVDRQTATGKAAENHIEAIDLRVRDVRLSDPLRIELSAAIFAPKPNFELAATVGPLPNDLKLDGLPPVRGVRLRADAVDLGSLAPYLGRALPVRIDSAVVSTSWDVPELVAGRPVEVAGFLEVEKLRVAGGESFDLRVDSKLSADLSTLSARIEKLGIRAAGMELAIAGSLRDLDKEPRFEGFTVRSKSLDPAKILAIYPPARANLPEGSRLAGPFTVDVDATGTAERQTVKAAVDLAQVDILVPGAIAKPAGTALGLRVDGDFGPAEASLRAATFQVDELALTVSGTVKNFAAPTYDFTIGAKPFSFDRLVRLAPAVGEELRKANASASGSGRIDGHVKGSPGSVDGQLAVALEGLQVKVPGTHVEGGTELRLSAKGDPAGDLQASFLLDAGTSVIHVDGLMNKGAGTPLRVDVAAHRKGGALGFERFDVRLAELSLQATGSLDPSGEGRLRMHLAPVNLEKLAATFPSIPAEKVKGGTMEAELEVQGDPSKLETVTVALPRLDLRLGQSDLQITAKVRNLDAPEGSASIRSRFLDLDALRGPDAPETADAAKPAAQDDPSLKRFRFTGDFDLKKVVVTGRELENLKGRITLRDGVVSVEETTFGAYGGSFQANGTRAEIWKGQMPFHARFEGRNVDVSRLVAAETKKPSPLSGRADLSFDLSGNGTEKPELEKYLTGDWSLSMREGRMTGLGLGQAVFGDLSGLPGFAKERLSKDEGLRDLLAGFEVHDGKMKLRRPLAMALDGNPVVLDGAIGIFGELALEGSYTVASRRIEQLTGGHCKPTQDPVVPLKITGPATAPEVRPDGGKIAVEVAKACLAGKAEAVLDKLLGGEGATKAAKEKLEGGAAAITQDAKAEVDAQAEKAKAELEAAKAAAERAKKEAEDKAKQKAKDAAGSMKKKLGF</sequence>